<sequence length="418" mass="45700">MSCLRKAIKARSFVGGAPVAFSMSSNPYHTRSKNTSHRTPAATSQASSSTAPIYGPSVDDGAPHRKRAPRPMPEFNIQDHVRLGLCERCSDDPQNCFFLRAEPENQAPKYTSCVKCRRDKQACRPAPTASSTSKEKGKEFGGSAAEDREKTRHDDFPKEPTKPEPLFLPGTPSSDGTAHLPRSNPATPRYGRSPSAVPFYGGYAPPTHFNPTKSHFSAATSHFNPTSSHYQSPPLEFPPSPSPPAPPPAPNTFSYAPPPALHISRAPSEARVPLSRRPPVVPAIPYPSSSTYHPTAPQRTPQRKNEDWEEKMSKFTALANTLSQATQRREAARAAWTRAEAEYSTISQRTLDSMLQEAAALAIPSDLGLSLSNSAIAHYRGAVREMYQFTGQPTEAIASRMTALQDYIVTISENLQNY</sequence>
<feature type="compositionally biased region" description="Basic and acidic residues" evidence="1">
    <location>
        <begin position="133"/>
        <end position="162"/>
    </location>
</feature>
<keyword evidence="3" id="KW-1185">Reference proteome</keyword>
<gene>
    <name evidence="2" type="ORF">HYPSUDRAFT_58845</name>
</gene>
<feature type="compositionally biased region" description="Low complexity" evidence="1">
    <location>
        <begin position="39"/>
        <end position="52"/>
    </location>
</feature>
<dbReference type="EMBL" id="KN817646">
    <property type="protein sequence ID" value="KJA15380.1"/>
    <property type="molecule type" value="Genomic_DNA"/>
</dbReference>
<feature type="compositionally biased region" description="Polar residues" evidence="1">
    <location>
        <begin position="287"/>
        <end position="300"/>
    </location>
</feature>
<name>A0A0D2P4G9_HYPSF</name>
<dbReference type="AlphaFoldDB" id="A0A0D2P4G9"/>
<reference evidence="3" key="1">
    <citation type="submission" date="2014-04" db="EMBL/GenBank/DDBJ databases">
        <title>Evolutionary Origins and Diversification of the Mycorrhizal Mutualists.</title>
        <authorList>
            <consortium name="DOE Joint Genome Institute"/>
            <consortium name="Mycorrhizal Genomics Consortium"/>
            <person name="Kohler A."/>
            <person name="Kuo A."/>
            <person name="Nagy L.G."/>
            <person name="Floudas D."/>
            <person name="Copeland A."/>
            <person name="Barry K.W."/>
            <person name="Cichocki N."/>
            <person name="Veneault-Fourrey C."/>
            <person name="LaButti K."/>
            <person name="Lindquist E.A."/>
            <person name="Lipzen A."/>
            <person name="Lundell T."/>
            <person name="Morin E."/>
            <person name="Murat C."/>
            <person name="Riley R."/>
            <person name="Ohm R."/>
            <person name="Sun H."/>
            <person name="Tunlid A."/>
            <person name="Henrissat B."/>
            <person name="Grigoriev I.V."/>
            <person name="Hibbett D.S."/>
            <person name="Martin F."/>
        </authorList>
    </citation>
    <scope>NUCLEOTIDE SEQUENCE [LARGE SCALE GENOMIC DNA]</scope>
    <source>
        <strain evidence="3">FD-334 SS-4</strain>
    </source>
</reference>
<feature type="region of interest" description="Disordered" evidence="1">
    <location>
        <begin position="24"/>
        <end position="75"/>
    </location>
</feature>
<organism evidence="2 3">
    <name type="scientific">Hypholoma sublateritium (strain FD-334 SS-4)</name>
    <dbReference type="NCBI Taxonomy" id="945553"/>
    <lineage>
        <taxon>Eukaryota</taxon>
        <taxon>Fungi</taxon>
        <taxon>Dikarya</taxon>
        <taxon>Basidiomycota</taxon>
        <taxon>Agaricomycotina</taxon>
        <taxon>Agaricomycetes</taxon>
        <taxon>Agaricomycetidae</taxon>
        <taxon>Agaricales</taxon>
        <taxon>Agaricineae</taxon>
        <taxon>Strophariaceae</taxon>
        <taxon>Hypholoma</taxon>
    </lineage>
</organism>
<feature type="region of interest" description="Disordered" evidence="1">
    <location>
        <begin position="122"/>
        <end position="193"/>
    </location>
</feature>
<proteinExistence type="predicted"/>
<feature type="compositionally biased region" description="Pro residues" evidence="1">
    <location>
        <begin position="235"/>
        <end position="251"/>
    </location>
</feature>
<feature type="compositionally biased region" description="Polar residues" evidence="1">
    <location>
        <begin position="211"/>
        <end position="231"/>
    </location>
</feature>
<protein>
    <submittedName>
        <fullName evidence="2">Uncharacterized protein</fullName>
    </submittedName>
</protein>
<feature type="region of interest" description="Disordered" evidence="1">
    <location>
        <begin position="211"/>
        <end position="251"/>
    </location>
</feature>
<feature type="region of interest" description="Disordered" evidence="1">
    <location>
        <begin position="268"/>
        <end position="302"/>
    </location>
</feature>
<evidence type="ECO:0000256" key="1">
    <source>
        <dbReference type="SAM" id="MobiDB-lite"/>
    </source>
</evidence>
<evidence type="ECO:0000313" key="2">
    <source>
        <dbReference type="EMBL" id="KJA15380.1"/>
    </source>
</evidence>
<evidence type="ECO:0000313" key="3">
    <source>
        <dbReference type="Proteomes" id="UP000054270"/>
    </source>
</evidence>
<accession>A0A0D2P4G9</accession>
<dbReference type="Proteomes" id="UP000054270">
    <property type="component" value="Unassembled WGS sequence"/>
</dbReference>